<proteinExistence type="predicted"/>
<organism evidence="1">
    <name type="scientific">Amorphochlora amoebiformis</name>
    <dbReference type="NCBI Taxonomy" id="1561963"/>
    <lineage>
        <taxon>Eukaryota</taxon>
        <taxon>Sar</taxon>
        <taxon>Rhizaria</taxon>
        <taxon>Cercozoa</taxon>
        <taxon>Chlorarachniophyceae</taxon>
        <taxon>Amorphochlora</taxon>
    </lineage>
</organism>
<reference evidence="1" key="1">
    <citation type="journal article" date="2015" name="Genome Biol. Evol.">
        <title>Nucleomorph Genome Sequences of Two Chlorarachniophytes, Amorphochlora amoebiformis and Lotharella vacuolata.</title>
        <authorList>
            <person name="Suzuki S."/>
            <person name="Shirato S."/>
            <person name="Hirakawa Y."/>
            <person name="Ishida K."/>
        </authorList>
    </citation>
    <scope>NUCLEOTIDE SEQUENCE</scope>
    <source>
        <strain evidence="1">CCMP2058</strain>
    </source>
</reference>
<accession>A0A0H5BHQ0</accession>
<name>A0A0H5BHQ0_9EUKA</name>
<evidence type="ECO:0000313" key="1">
    <source>
        <dbReference type="EMBL" id="BAS01761.1"/>
    </source>
</evidence>
<dbReference type="AlphaFoldDB" id="A0A0H5BHQ0"/>
<geneLocation type="nucleomorph" evidence="1"/>
<keyword evidence="1" id="KW-0542">Nucleomorph</keyword>
<dbReference type="EMBL" id="AB996602">
    <property type="protein sequence ID" value="BAS01761.1"/>
    <property type="molecule type" value="Genomic_DNA"/>
</dbReference>
<protein>
    <submittedName>
        <fullName evidence="1">Uncharacterized protein</fullName>
    </submittedName>
</protein>
<sequence>MYRFNKPKRKPFNTPSNRYILSKSKLIEKKKKIKYVKKKKSKICCFISKKKLNGVIQLHIG</sequence>